<dbReference type="GO" id="GO:0005789">
    <property type="term" value="C:endoplasmic reticulum membrane"/>
    <property type="evidence" value="ECO:0007669"/>
    <property type="project" value="UniProtKB-SubCell"/>
</dbReference>
<feature type="region of interest" description="Disordered" evidence="15">
    <location>
        <begin position="433"/>
        <end position="474"/>
    </location>
</feature>
<dbReference type="Pfam" id="PF04922">
    <property type="entry name" value="DIE2_ALG10"/>
    <property type="match status" value="1"/>
</dbReference>
<feature type="transmembrane region" description="Helical" evidence="16">
    <location>
        <begin position="363"/>
        <end position="387"/>
    </location>
</feature>
<keyword evidence="10 16" id="KW-1133">Transmembrane helix</keyword>
<keyword evidence="9" id="KW-0256">Endoplasmic reticulum</keyword>
<feature type="transmembrane region" description="Helical" evidence="16">
    <location>
        <begin position="407"/>
        <end position="424"/>
    </location>
</feature>
<feature type="transmembrane region" description="Helical" evidence="16">
    <location>
        <begin position="75"/>
        <end position="95"/>
    </location>
</feature>
<comment type="pathway">
    <text evidence="2">Protein modification; protein glycosylation.</text>
</comment>
<evidence type="ECO:0000256" key="16">
    <source>
        <dbReference type="SAM" id="Phobius"/>
    </source>
</evidence>
<dbReference type="GO" id="GO:0006488">
    <property type="term" value="P:dolichol-linked oligosaccharide biosynthetic process"/>
    <property type="evidence" value="ECO:0007669"/>
    <property type="project" value="InterPro"/>
</dbReference>
<gene>
    <name evidence="18" type="ORF">ZT3D7_G10967</name>
</gene>
<sequence>MAAPIAALLAPLSLWFNAVNNTVPEPYLDEVFHIRQAQHYCLSHWDIWDPKITTPPGLYLLSYTLQPLIGCSIPALRFLNVICLFALLLVVRATYTVRRRTNHERGRVSSVLATHSALNIVLFPPLFFFSALYYTDVASTLSVVVFYWYFLKCLPQGKLSVGRIMVQTVLGLLSLMFRQTNIFWVAVMPAILTTVVELDQGHKVVKESMYRRAEGFGDSMMSLARTSWKMGVVYDPPVRDAFFEDYIRTLLSLSVCFLRTLTRPPHLLSILRALLPSILLLSSFLTFILLNGSVVLGDKSNHVATPNIPQLLYHQTFTAFFAWPLLLPQFLLVPLTLLSHLTLPFCRIEPLLIFRRRNLLPRLSLFVAFTALAMVIVYANTTIHPFLLADNRHYYFYIFRLIMRPWWVRYALCPVYILCGWAVIHTRGTPLPIQPTTSSPGRSQPSQQEKKQEATEPMAQSAPSIARTRSISLPTGTTPPTISFALTLLFTTALTLCTAPLVEPRYCIVPYIFWRMHVPLSSPSLTHESAIMRSQGKEGKMSWAEVLREYDWRVVVETVWLLAVNAVTGWVFLNKGFAWPQEPGMVQRFMW</sequence>
<keyword evidence="17" id="KW-0732">Signal</keyword>
<protein>
    <recommendedName>
        <fullName evidence="5">Dol-P-Glc:Glc(2)Man(9)GlcNAc(2)-PP-Dol alpha-1,2-glucosyltransferase</fullName>
        <ecNumber evidence="4">2.4.1.256</ecNumber>
    </recommendedName>
    <alternativeName>
        <fullName evidence="12">Asparagine-linked glycosylation protein 10</fullName>
    </alternativeName>
</protein>
<evidence type="ECO:0000256" key="2">
    <source>
        <dbReference type="ARBA" id="ARBA00004922"/>
    </source>
</evidence>
<feature type="transmembrane region" description="Helical" evidence="16">
    <location>
        <begin position="133"/>
        <end position="151"/>
    </location>
</feature>
<comment type="similarity">
    <text evidence="3">Belongs to the ALG10 glucosyltransferase family.</text>
</comment>
<dbReference type="PANTHER" id="PTHR12989">
    <property type="entry name" value="ALPHA-1,2-GLUCOSYLTRANSFERASE ALG10"/>
    <property type="match status" value="1"/>
</dbReference>
<evidence type="ECO:0000256" key="8">
    <source>
        <dbReference type="ARBA" id="ARBA00022692"/>
    </source>
</evidence>
<keyword evidence="6" id="KW-0328">Glycosyltransferase</keyword>
<reference evidence="18 19" key="1">
    <citation type="submission" date="2016-06" db="EMBL/GenBank/DDBJ databases">
        <authorList>
            <person name="Kjaerup R.B."/>
            <person name="Dalgaard T.S."/>
            <person name="Juul-Madsen H.R."/>
        </authorList>
    </citation>
    <scope>NUCLEOTIDE SEQUENCE [LARGE SCALE GENOMIC DNA]</scope>
</reference>
<evidence type="ECO:0000256" key="3">
    <source>
        <dbReference type="ARBA" id="ARBA00010600"/>
    </source>
</evidence>
<dbReference type="STRING" id="1276538.A0A1X7S809"/>
<dbReference type="PIRSF" id="PIRSF028810">
    <property type="entry name" value="Alpha1_2_glucosyltferase_Alg10"/>
    <property type="match status" value="1"/>
</dbReference>
<feature type="compositionally biased region" description="Polar residues" evidence="15">
    <location>
        <begin position="461"/>
        <end position="474"/>
    </location>
</feature>
<evidence type="ECO:0000313" key="19">
    <source>
        <dbReference type="Proteomes" id="UP000215127"/>
    </source>
</evidence>
<evidence type="ECO:0000256" key="4">
    <source>
        <dbReference type="ARBA" id="ARBA00011967"/>
    </source>
</evidence>
<evidence type="ECO:0000256" key="11">
    <source>
        <dbReference type="ARBA" id="ARBA00023136"/>
    </source>
</evidence>
<evidence type="ECO:0000256" key="12">
    <source>
        <dbReference type="ARBA" id="ARBA00032069"/>
    </source>
</evidence>
<evidence type="ECO:0000313" key="18">
    <source>
        <dbReference type="EMBL" id="SMQ55812.1"/>
    </source>
</evidence>
<evidence type="ECO:0000256" key="13">
    <source>
        <dbReference type="ARBA" id="ARBA00044727"/>
    </source>
</evidence>
<keyword evidence="19" id="KW-1185">Reference proteome</keyword>
<keyword evidence="8 16" id="KW-0812">Transmembrane</keyword>
<organism evidence="18 19">
    <name type="scientific">Zymoseptoria tritici (strain ST99CH_3D7)</name>
    <dbReference type="NCBI Taxonomy" id="1276538"/>
    <lineage>
        <taxon>Eukaryota</taxon>
        <taxon>Fungi</taxon>
        <taxon>Dikarya</taxon>
        <taxon>Ascomycota</taxon>
        <taxon>Pezizomycotina</taxon>
        <taxon>Dothideomycetes</taxon>
        <taxon>Dothideomycetidae</taxon>
        <taxon>Mycosphaerellales</taxon>
        <taxon>Mycosphaerellaceae</taxon>
        <taxon>Zymoseptoria</taxon>
    </lineage>
</organism>
<comment type="function">
    <text evidence="13">Dol-P-Glc:Glc(2)Man(9)GlcNAc(2)-PP-Dol alpha-1,2-glucosyltransferase that operates in the biosynthetic pathway of dolichol-linked oligosaccharides, the glycan precursors employed in protein asparagine (N)-glycosylation. The assembly of dolichol-linked oligosaccharides begins on the cytosolic side of the endoplasmic reticulum membrane and finishes in its lumen. The sequential addition of sugars to dolichol pyrophosphate produces dolichol-linked oligosaccharides containing fourteen sugars, including two GlcNAcs, nine mannoses and three glucoses. Once assembled, the oligosaccharide is transferred from the lipid to nascent proteins by oligosaccharyltransferases. In the lumen of the endoplasmic reticulum, adds the third and last glucose residue from dolichyl phosphate glucose (Dol-P-Glc) onto the lipid-linked oligosaccharide intermediate Glc(2)Man(9)GlcNAc(2)-PP-Dol to produce Glc(3)Man(9)GlcNAc(2)-PP-Dol.</text>
</comment>
<dbReference type="Proteomes" id="UP000215127">
    <property type="component" value="Chromosome 12"/>
</dbReference>
<dbReference type="EMBL" id="LT853703">
    <property type="protein sequence ID" value="SMQ55812.1"/>
    <property type="molecule type" value="Genomic_DNA"/>
</dbReference>
<dbReference type="AlphaFoldDB" id="A0A1X7S809"/>
<dbReference type="UniPathway" id="UPA00378"/>
<evidence type="ECO:0000256" key="7">
    <source>
        <dbReference type="ARBA" id="ARBA00022679"/>
    </source>
</evidence>
<comment type="catalytic activity">
    <reaction evidence="14">
        <text>an alpha-D-Glc-(1-&gt;3)-alpha-D-Glc-(1-&gt;3)-alpha-D-Man-(1-&gt;2)-alpha-D-Man-(1-&gt;2)-alpha-D-Man-(1-&gt;3)-[alpha-D-Man-(1-&gt;2)-alpha-D-Man-(1-&gt;3)-[alpha-D-Man-(1-&gt;2)-alpha-D-Man-(1-&gt;6)]-alpha-D-Man-(1-&gt;6)]-beta-D-Man-(1-&gt;4)-beta-D-GlcNAc-(1-&gt;4)-alpha-D-GlcNAc-diphospho-di-trans,poly-cis-dolichol + a di-trans,poly-cis-dolichyl beta-D-glucosyl phosphate = a alpha-D-Glc-(1-&gt;2)-alpha-D-Glc-(1-&gt;3)-alpha-D-Glc-(1-&gt;3)-alpha-D-Man-(1-&gt;2)-alpha-D-Man-(1-&gt;2)-alpha-D-Man-(1-&gt;3)-[alpha-D-Man-(1-&gt;2)-alpha-D-Man-(1-&gt;3)-[alpha-D-Man-(1-&gt;2)-alpha-D-Man-(1-&gt;6)]-alpha-D-Man-(1-&gt;6)]-beta-D-Man-(1-&gt;4)-beta-D-GlcNAc-(1-&gt;4)-alpha-D-GlcNAc-diphospho-di-trans,poly-cis-dolichol + a di-trans,poly-cis-dolichyl phosphate + H(+)</text>
        <dbReference type="Rhea" id="RHEA:29543"/>
        <dbReference type="Rhea" id="RHEA-COMP:19498"/>
        <dbReference type="Rhea" id="RHEA-COMP:19502"/>
        <dbReference type="Rhea" id="RHEA-COMP:19512"/>
        <dbReference type="Rhea" id="RHEA-COMP:19522"/>
        <dbReference type="ChEBI" id="CHEBI:15378"/>
        <dbReference type="ChEBI" id="CHEBI:57525"/>
        <dbReference type="ChEBI" id="CHEBI:57683"/>
        <dbReference type="ChEBI" id="CHEBI:132522"/>
        <dbReference type="ChEBI" id="CHEBI:132523"/>
        <dbReference type="EC" id="2.4.1.256"/>
    </reaction>
    <physiologicalReaction direction="left-to-right" evidence="14">
        <dbReference type="Rhea" id="RHEA:29544"/>
    </physiologicalReaction>
</comment>
<evidence type="ECO:0000256" key="1">
    <source>
        <dbReference type="ARBA" id="ARBA00004477"/>
    </source>
</evidence>
<feature type="chain" id="PRO_5012010594" description="Dol-P-Glc:Glc(2)Man(9)GlcNAc(2)-PP-Dol alpha-1,2-glucosyltransferase" evidence="17">
    <location>
        <begin position="22"/>
        <end position="591"/>
    </location>
</feature>
<evidence type="ECO:0000256" key="15">
    <source>
        <dbReference type="SAM" id="MobiDB-lite"/>
    </source>
</evidence>
<dbReference type="GO" id="GO:0106073">
    <property type="term" value="F:dolichyl pyrophosphate Glc2Man9GlcNAc2 alpha-1,2-glucosyltransferase activity"/>
    <property type="evidence" value="ECO:0007669"/>
    <property type="project" value="UniProtKB-EC"/>
</dbReference>
<evidence type="ECO:0000256" key="9">
    <source>
        <dbReference type="ARBA" id="ARBA00022824"/>
    </source>
</evidence>
<keyword evidence="11 16" id="KW-0472">Membrane</keyword>
<proteinExistence type="inferred from homology"/>
<evidence type="ECO:0000256" key="17">
    <source>
        <dbReference type="SAM" id="SignalP"/>
    </source>
</evidence>
<feature type="compositionally biased region" description="Polar residues" evidence="15">
    <location>
        <begin position="434"/>
        <end position="447"/>
    </location>
</feature>
<keyword evidence="7" id="KW-0808">Transferase</keyword>
<dbReference type="InterPro" id="IPR016900">
    <property type="entry name" value="Alg10"/>
</dbReference>
<evidence type="ECO:0000256" key="6">
    <source>
        <dbReference type="ARBA" id="ARBA00022676"/>
    </source>
</evidence>
<feature type="transmembrane region" description="Helical" evidence="16">
    <location>
        <begin position="274"/>
        <end position="297"/>
    </location>
</feature>
<accession>A0A1X7S809</accession>
<dbReference type="EC" id="2.4.1.256" evidence="4"/>
<evidence type="ECO:0000256" key="14">
    <source>
        <dbReference type="ARBA" id="ARBA00048064"/>
    </source>
</evidence>
<feature type="transmembrane region" description="Helical" evidence="16">
    <location>
        <begin position="107"/>
        <end position="127"/>
    </location>
</feature>
<evidence type="ECO:0000256" key="10">
    <source>
        <dbReference type="ARBA" id="ARBA00022989"/>
    </source>
</evidence>
<feature type="signal peptide" evidence="17">
    <location>
        <begin position="1"/>
        <end position="21"/>
    </location>
</feature>
<evidence type="ECO:0000256" key="5">
    <source>
        <dbReference type="ARBA" id="ARBA00018512"/>
    </source>
</evidence>
<comment type="subcellular location">
    <subcellularLocation>
        <location evidence="1">Endoplasmic reticulum membrane</location>
        <topology evidence="1">Multi-pass membrane protein</topology>
    </subcellularLocation>
</comment>
<dbReference type="PANTHER" id="PTHR12989:SF10">
    <property type="entry name" value="DOL-P-GLC:GLC(2)MAN(9)GLCNAC(2)-PP-DOL ALPHA-1,2-GLUCOSYLTRANSFERASE-RELATED"/>
    <property type="match status" value="1"/>
</dbReference>
<name>A0A1X7S809_ZYMT9</name>
<feature type="transmembrane region" description="Helical" evidence="16">
    <location>
        <begin position="317"/>
        <end position="343"/>
    </location>
</feature>